<dbReference type="EMBL" id="MLJW01000185">
    <property type="protein sequence ID" value="OIQ94475.1"/>
    <property type="molecule type" value="Genomic_DNA"/>
</dbReference>
<keyword evidence="6 7" id="KW-0472">Membrane</keyword>
<feature type="transmembrane region" description="Helical" evidence="7">
    <location>
        <begin position="167"/>
        <end position="192"/>
    </location>
</feature>
<dbReference type="PANTHER" id="PTHR30213:SF0">
    <property type="entry name" value="UPF0761 MEMBRANE PROTEIN YIHY"/>
    <property type="match status" value="1"/>
</dbReference>
<keyword evidence="4 7" id="KW-0812">Transmembrane</keyword>
<evidence type="ECO:0000256" key="1">
    <source>
        <dbReference type="ARBA" id="ARBA00004651"/>
    </source>
</evidence>
<gene>
    <name evidence="8" type="ORF">GALL_235250</name>
</gene>
<feature type="transmembrane region" description="Helical" evidence="7">
    <location>
        <begin position="131"/>
        <end position="155"/>
    </location>
</feature>
<protein>
    <submittedName>
        <fullName evidence="8">Uncharacterized protein</fullName>
    </submittedName>
</protein>
<dbReference type="InterPro" id="IPR017039">
    <property type="entry name" value="Virul_fac_BrkB"/>
</dbReference>
<evidence type="ECO:0000256" key="6">
    <source>
        <dbReference type="ARBA" id="ARBA00023136"/>
    </source>
</evidence>
<reference evidence="8" key="1">
    <citation type="submission" date="2016-10" db="EMBL/GenBank/DDBJ databases">
        <title>Sequence of Gallionella enrichment culture.</title>
        <authorList>
            <person name="Poehlein A."/>
            <person name="Muehling M."/>
            <person name="Daniel R."/>
        </authorList>
    </citation>
    <scope>NUCLEOTIDE SEQUENCE</scope>
</reference>
<dbReference type="GO" id="GO:0005886">
    <property type="term" value="C:plasma membrane"/>
    <property type="evidence" value="ECO:0007669"/>
    <property type="project" value="UniProtKB-SubCell"/>
</dbReference>
<evidence type="ECO:0000313" key="8">
    <source>
        <dbReference type="EMBL" id="OIQ94475.1"/>
    </source>
</evidence>
<feature type="transmembrane region" description="Helical" evidence="7">
    <location>
        <begin position="32"/>
        <end position="55"/>
    </location>
</feature>
<feature type="transmembrane region" description="Helical" evidence="7">
    <location>
        <begin position="95"/>
        <end position="119"/>
    </location>
</feature>
<feature type="transmembrane region" description="Helical" evidence="7">
    <location>
        <begin position="204"/>
        <end position="226"/>
    </location>
</feature>
<feature type="transmembrane region" description="Helical" evidence="7">
    <location>
        <begin position="238"/>
        <end position="260"/>
    </location>
</feature>
<evidence type="ECO:0000256" key="2">
    <source>
        <dbReference type="ARBA" id="ARBA00022475"/>
    </source>
</evidence>
<keyword evidence="3" id="KW-0997">Cell inner membrane</keyword>
<name>A0A1J5RYB0_9ZZZZ</name>
<dbReference type="AlphaFoldDB" id="A0A1J5RYB0"/>
<dbReference type="Pfam" id="PF03631">
    <property type="entry name" value="Virul_fac_BrkB"/>
    <property type="match status" value="1"/>
</dbReference>
<evidence type="ECO:0000256" key="4">
    <source>
        <dbReference type="ARBA" id="ARBA00022692"/>
    </source>
</evidence>
<keyword evidence="2" id="KW-1003">Cell membrane</keyword>
<accession>A0A1J5RYB0</accession>
<dbReference type="PANTHER" id="PTHR30213">
    <property type="entry name" value="INNER MEMBRANE PROTEIN YHJD"/>
    <property type="match status" value="1"/>
</dbReference>
<evidence type="ECO:0000256" key="7">
    <source>
        <dbReference type="SAM" id="Phobius"/>
    </source>
</evidence>
<organism evidence="8">
    <name type="scientific">mine drainage metagenome</name>
    <dbReference type="NCBI Taxonomy" id="410659"/>
    <lineage>
        <taxon>unclassified sequences</taxon>
        <taxon>metagenomes</taxon>
        <taxon>ecological metagenomes</taxon>
    </lineage>
</organism>
<comment type="subcellular location">
    <subcellularLocation>
        <location evidence="1">Cell membrane</location>
        <topology evidence="1">Multi-pass membrane protein</topology>
    </subcellularLocation>
</comment>
<keyword evidence="5 7" id="KW-1133">Transmembrane helix</keyword>
<dbReference type="NCBIfam" id="TIGR00765">
    <property type="entry name" value="yihY_not_rbn"/>
    <property type="match status" value="1"/>
</dbReference>
<proteinExistence type="inferred from homology"/>
<sequence length="408" mass="43293">MHALRRWLDLGLYVGRRFKADRALDRASSLSYATLLSLVPLLAIALAMLAAFPVFDGVRGQLESLVFHNFVPEVGEQVDRHIAIFVANAGRLTAVGVAGLAVTAITLLVTIESALNGIFRVVTARPPLSRLLVYWTALTLGPLLVGVSFSLSAWLLPLQDWAEHAGLAAWVRLGAAMLPSLLLMLAFALLYLAVPNRRVAVADALTGGIAAGLALALLRLAFGVYIARAHVYRNVYGAMAAVPIFLFWTYLSWAVVLFGAELTAALPEWRRARPDPDGPLSPRRRLTLALTVLALLRADARAAAAGLGRQDLLEGTGEGESALFGVLSALLDGGYLARTAAGRYVLARDLGTARLADLAERLQLGPGPGGGAGLLAERLDQAAAAQAQAFDLPLATVLEDYSSPLRGL</sequence>
<evidence type="ECO:0000256" key="5">
    <source>
        <dbReference type="ARBA" id="ARBA00022989"/>
    </source>
</evidence>
<comment type="caution">
    <text evidence="8">The sequence shown here is derived from an EMBL/GenBank/DDBJ whole genome shotgun (WGS) entry which is preliminary data.</text>
</comment>
<evidence type="ECO:0000256" key="3">
    <source>
        <dbReference type="ARBA" id="ARBA00022519"/>
    </source>
</evidence>
<dbReference type="HAMAP" id="MF_00672">
    <property type="entry name" value="UPF0761"/>
    <property type="match status" value="1"/>
</dbReference>
<dbReference type="InterPro" id="IPR023679">
    <property type="entry name" value="UPF0761_bac"/>
</dbReference>